<accession>A0A1L7UBY9</accession>
<protein>
    <submittedName>
        <fullName evidence="1">Uncharacterized protein</fullName>
    </submittedName>
</protein>
<sequence>MPTATEYFGISVSNIGPLTTTYTPPPECTRATTDHLVYALESSLVYGFGSPDCVIDPYGKCLPSGAAMDSIIKEYSNPKSGQGIHAFHSPESTALKVGLPLDYLHTVIRLDRRIEVMGSDEWWLKVLGPSETLAWCCPSGWASLPYGYCRSSIAPALSAGYNSACYQGVAETAGIVTVHTVEGEPVSDTDGLLSFLPDITYTTETVALTERWSDPSLVASMVIARQFPAVEMIYKAEDVKAAKNGSKDDEDGKAKDDDNAASTLSKVGGVASGVALVVGLLTGAGLLMPW</sequence>
<evidence type="ECO:0000313" key="1">
    <source>
        <dbReference type="EMBL" id="CVL04626.1"/>
    </source>
</evidence>
<name>A0A1L7UBY9_FUSMA</name>
<dbReference type="GeneID" id="65091987"/>
<evidence type="ECO:0000313" key="2">
    <source>
        <dbReference type="Proteomes" id="UP000184255"/>
    </source>
</evidence>
<comment type="caution">
    <text evidence="1">The sequence shown here is derived from an EMBL/GenBank/DDBJ whole genome shotgun (WGS) entry which is preliminary data.</text>
</comment>
<gene>
    <name evidence="1" type="ORF">FMAN_12737</name>
</gene>
<proteinExistence type="predicted"/>
<dbReference type="VEuPathDB" id="FungiDB:FMAN_12737"/>
<organism evidence="1 2">
    <name type="scientific">Fusarium mangiferae</name>
    <name type="common">Mango malformation disease fungus</name>
    <dbReference type="NCBI Taxonomy" id="192010"/>
    <lineage>
        <taxon>Eukaryota</taxon>
        <taxon>Fungi</taxon>
        <taxon>Dikarya</taxon>
        <taxon>Ascomycota</taxon>
        <taxon>Pezizomycotina</taxon>
        <taxon>Sordariomycetes</taxon>
        <taxon>Hypocreomycetidae</taxon>
        <taxon>Hypocreales</taxon>
        <taxon>Nectriaceae</taxon>
        <taxon>Fusarium</taxon>
        <taxon>Fusarium fujikuroi species complex</taxon>
    </lineage>
</organism>
<dbReference type="Proteomes" id="UP000184255">
    <property type="component" value="Unassembled WGS sequence"/>
</dbReference>
<dbReference type="EMBL" id="FCQH01000015">
    <property type="protein sequence ID" value="CVL04626.1"/>
    <property type="molecule type" value="Genomic_DNA"/>
</dbReference>
<reference evidence="2" key="1">
    <citation type="journal article" date="2016" name="Genome Biol. Evol.">
        <title>Comparative 'omics' of the Fusarium fujikuroi species complex highlights differences in genetic potential and metabolite synthesis.</title>
        <authorList>
            <person name="Niehaus E.-M."/>
            <person name="Muensterkoetter M."/>
            <person name="Proctor R.H."/>
            <person name="Brown D.W."/>
            <person name="Sharon A."/>
            <person name="Idan Y."/>
            <person name="Oren-Young L."/>
            <person name="Sieber C.M."/>
            <person name="Novak O."/>
            <person name="Pencik A."/>
            <person name="Tarkowska D."/>
            <person name="Hromadova K."/>
            <person name="Freeman S."/>
            <person name="Maymon M."/>
            <person name="Elazar M."/>
            <person name="Youssef S.A."/>
            <person name="El-Shabrawy E.S.M."/>
            <person name="Shalaby A.B.A."/>
            <person name="Houterman P."/>
            <person name="Brock N.L."/>
            <person name="Burkhardt I."/>
            <person name="Tsavkelova E.A."/>
            <person name="Dickschat J.S."/>
            <person name="Galuszka P."/>
            <person name="Gueldener U."/>
            <person name="Tudzynski B."/>
        </authorList>
    </citation>
    <scope>NUCLEOTIDE SEQUENCE [LARGE SCALE GENOMIC DNA]</scope>
    <source>
        <strain evidence="2">MRC7560</strain>
    </source>
</reference>
<dbReference type="AlphaFoldDB" id="A0A1L7UBY9"/>
<dbReference type="RefSeq" id="XP_041688817.1">
    <property type="nucleotide sequence ID" value="XM_041823214.1"/>
</dbReference>
<keyword evidence="2" id="KW-1185">Reference proteome</keyword>